<comment type="caution">
    <text evidence="1">The sequence shown here is derived from an EMBL/GenBank/DDBJ whole genome shotgun (WGS) entry which is preliminary data.</text>
</comment>
<proteinExistence type="predicted"/>
<evidence type="ECO:0000313" key="1">
    <source>
        <dbReference type="EMBL" id="MFC3762584.1"/>
    </source>
</evidence>
<accession>A0ABV7YE05</accession>
<gene>
    <name evidence="1" type="ORF">ACFOUW_17205</name>
</gene>
<organism evidence="1 2">
    <name type="scientific">Tenggerimyces flavus</name>
    <dbReference type="NCBI Taxonomy" id="1708749"/>
    <lineage>
        <taxon>Bacteria</taxon>
        <taxon>Bacillati</taxon>
        <taxon>Actinomycetota</taxon>
        <taxon>Actinomycetes</taxon>
        <taxon>Propionibacteriales</taxon>
        <taxon>Nocardioidaceae</taxon>
        <taxon>Tenggerimyces</taxon>
    </lineage>
</organism>
<keyword evidence="2" id="KW-1185">Reference proteome</keyword>
<dbReference type="EMBL" id="JBHRZH010000015">
    <property type="protein sequence ID" value="MFC3762584.1"/>
    <property type="molecule type" value="Genomic_DNA"/>
</dbReference>
<sequence>MGHNPWELRDPAATLDGMARRHELRPGLVVVGLVEHPDTIQQLLDTTIVYEQSPAPGDVRDCAKLIRTAARRLYGPRLTAGLPRHSFVTVVIRQGAPSLCVDDRRWLAGWRLSDHRLDVWTGELILLTEHGWCSSSTHHATGAMPSLAVAA</sequence>
<name>A0ABV7YE05_9ACTN</name>
<dbReference type="Proteomes" id="UP001595699">
    <property type="component" value="Unassembled WGS sequence"/>
</dbReference>
<evidence type="ECO:0000313" key="2">
    <source>
        <dbReference type="Proteomes" id="UP001595699"/>
    </source>
</evidence>
<reference evidence="2" key="1">
    <citation type="journal article" date="2019" name="Int. J. Syst. Evol. Microbiol.">
        <title>The Global Catalogue of Microorganisms (GCM) 10K type strain sequencing project: providing services to taxonomists for standard genome sequencing and annotation.</title>
        <authorList>
            <consortium name="The Broad Institute Genomics Platform"/>
            <consortium name="The Broad Institute Genome Sequencing Center for Infectious Disease"/>
            <person name="Wu L."/>
            <person name="Ma J."/>
        </authorList>
    </citation>
    <scope>NUCLEOTIDE SEQUENCE [LARGE SCALE GENOMIC DNA]</scope>
    <source>
        <strain evidence="2">CGMCC 4.7241</strain>
    </source>
</reference>
<dbReference type="RefSeq" id="WP_205118870.1">
    <property type="nucleotide sequence ID" value="NZ_JAFBCM010000001.1"/>
</dbReference>
<protein>
    <submittedName>
        <fullName evidence="1">Uncharacterized protein</fullName>
    </submittedName>
</protein>